<protein>
    <submittedName>
        <fullName evidence="2">ROK family protein</fullName>
    </submittedName>
</protein>
<dbReference type="EMBL" id="JAKNHQ010000006">
    <property type="protein sequence ID" value="MCG4610481.1"/>
    <property type="molecule type" value="Genomic_DNA"/>
</dbReference>
<dbReference type="Proteomes" id="UP001298681">
    <property type="component" value="Unassembled WGS sequence"/>
</dbReference>
<comment type="similarity">
    <text evidence="1">Belongs to the ROK (NagC/XylR) family.</text>
</comment>
<proteinExistence type="inferred from homology"/>
<comment type="caution">
    <text evidence="2">The sequence shown here is derived from an EMBL/GenBank/DDBJ whole genome shotgun (WGS) entry which is preliminary data.</text>
</comment>
<dbReference type="InterPro" id="IPR000600">
    <property type="entry name" value="ROK"/>
</dbReference>
<dbReference type="SUPFAM" id="SSF53067">
    <property type="entry name" value="Actin-like ATPase domain"/>
    <property type="match status" value="1"/>
</dbReference>
<name>A0ABS9MI46_9FIRM</name>
<dbReference type="PANTHER" id="PTHR18964:SF149">
    <property type="entry name" value="BIFUNCTIONAL UDP-N-ACETYLGLUCOSAMINE 2-EPIMERASE_N-ACETYLMANNOSAMINE KINASE"/>
    <property type="match status" value="1"/>
</dbReference>
<keyword evidence="3" id="KW-1185">Reference proteome</keyword>
<dbReference type="RefSeq" id="WP_237966645.1">
    <property type="nucleotide sequence ID" value="NZ_JAKNHQ010000006.1"/>
</dbReference>
<dbReference type="Pfam" id="PF00480">
    <property type="entry name" value="ROK"/>
    <property type="match status" value="1"/>
</dbReference>
<evidence type="ECO:0000256" key="1">
    <source>
        <dbReference type="ARBA" id="ARBA00006479"/>
    </source>
</evidence>
<evidence type="ECO:0000313" key="3">
    <source>
        <dbReference type="Proteomes" id="UP001298681"/>
    </source>
</evidence>
<dbReference type="CDD" id="cd23763">
    <property type="entry name" value="ASKHA_ATPase_ROK"/>
    <property type="match status" value="1"/>
</dbReference>
<dbReference type="Gene3D" id="3.30.420.40">
    <property type="match status" value="2"/>
</dbReference>
<dbReference type="PANTHER" id="PTHR18964">
    <property type="entry name" value="ROK (REPRESSOR, ORF, KINASE) FAMILY"/>
    <property type="match status" value="1"/>
</dbReference>
<evidence type="ECO:0000313" key="2">
    <source>
        <dbReference type="EMBL" id="MCG4610481.1"/>
    </source>
</evidence>
<organism evidence="2 3">
    <name type="scientific">Anaeromassilibacillus senegalensis</name>
    <dbReference type="NCBI Taxonomy" id="1673717"/>
    <lineage>
        <taxon>Bacteria</taxon>
        <taxon>Bacillati</taxon>
        <taxon>Bacillota</taxon>
        <taxon>Clostridia</taxon>
        <taxon>Eubacteriales</taxon>
        <taxon>Acutalibacteraceae</taxon>
        <taxon>Anaeromassilibacillus</taxon>
    </lineage>
</organism>
<sequence>MFAIGVDIGGTKCAVCLGRPSENHVEIVHKCPPHATASVSPQEMVRLLAADVRTCIALSPERPVGIGISCGGPLDSRTGRILSPPNLPGWDDLPIVDELQGRTGLPAWLCNDANACALAEWRFGAGRGCSNLLFLTFGTGLGAGLILNRRLYTGACDMAGELGHIRLAQYGPVGYGKMGSFEGFCSGGGIAQLARLFVMQELQQGKKPALCPNMDQLGSITAADVGRAAQVGDPLAVSILQAAGEQLGKGLSMVIDLLNPERIVIGSIFARCREQLWPAAARVIAAETLPASRAACTVVPCALSESVGDIAALTVALYYQEKENRL</sequence>
<reference evidence="2 3" key="1">
    <citation type="submission" date="2022-01" db="EMBL/GenBank/DDBJ databases">
        <title>Collection of gut derived symbiotic bacterial strains cultured from healthy donors.</title>
        <authorList>
            <person name="Lin H."/>
            <person name="Kohout C."/>
            <person name="Waligurski E."/>
            <person name="Pamer E.G."/>
        </authorList>
    </citation>
    <scope>NUCLEOTIDE SEQUENCE [LARGE SCALE GENOMIC DNA]</scope>
    <source>
        <strain evidence="2 3">DFI.7.58</strain>
    </source>
</reference>
<gene>
    <name evidence="2" type="ORF">L0P57_05985</name>
</gene>
<accession>A0ABS9MI46</accession>
<dbReference type="InterPro" id="IPR043129">
    <property type="entry name" value="ATPase_NBD"/>
</dbReference>